<dbReference type="EMBL" id="CP025430">
    <property type="protein sequence ID" value="AUH65837.1"/>
    <property type="molecule type" value="Genomic_DNA"/>
</dbReference>
<dbReference type="SUPFAM" id="SSF159275">
    <property type="entry name" value="PA1994-like"/>
    <property type="match status" value="1"/>
</dbReference>
<keyword evidence="2" id="KW-1185">Reference proteome</keyword>
<dbReference type="KEGG" id="pzh:CX676_18125"/>
<dbReference type="AlphaFoldDB" id="A0A2H5F2T5"/>
<dbReference type="InterPro" id="IPR009467">
    <property type="entry name" value="Glycolipid-bd_prot_put"/>
</dbReference>
<evidence type="ECO:0000313" key="2">
    <source>
        <dbReference type="Proteomes" id="UP000234530"/>
    </source>
</evidence>
<gene>
    <name evidence="1" type="ORF">CX676_18125</name>
</gene>
<evidence type="ECO:0000313" key="1">
    <source>
        <dbReference type="EMBL" id="AUH65837.1"/>
    </source>
</evidence>
<proteinExistence type="predicted"/>
<dbReference type="Pfam" id="PF06475">
    <property type="entry name" value="Glycolipid_bind"/>
    <property type="match status" value="1"/>
</dbReference>
<organism evidence="1 2">
    <name type="scientific">Paracoccus zhejiangensis</name>
    <dbReference type="NCBI Taxonomy" id="1077935"/>
    <lineage>
        <taxon>Bacteria</taxon>
        <taxon>Pseudomonadati</taxon>
        <taxon>Pseudomonadota</taxon>
        <taxon>Alphaproteobacteria</taxon>
        <taxon>Rhodobacterales</taxon>
        <taxon>Paracoccaceae</taxon>
        <taxon>Paracoccus</taxon>
    </lineage>
</organism>
<name>A0A2H5F2T5_9RHOB</name>
<reference evidence="1 2" key="1">
    <citation type="journal article" date="2013" name="Antonie Van Leeuwenhoek">
        <title>Paracoccus zhejiangensis sp. nov., isolated from activated sludge in wastewater-treatment system.</title>
        <authorList>
            <person name="Wu Z.G."/>
            <person name="Zhang D.F."/>
            <person name="Liu Y.L."/>
            <person name="Wang F."/>
            <person name="Jiang X."/>
            <person name="Li C."/>
            <person name="Li S.P."/>
            <person name="Hong Q."/>
            <person name="Li W.J."/>
        </authorList>
    </citation>
    <scope>NUCLEOTIDE SEQUENCE [LARGE SCALE GENOMIC DNA]</scope>
    <source>
        <strain evidence="1 2">J6</strain>
    </source>
</reference>
<evidence type="ECO:0008006" key="3">
    <source>
        <dbReference type="Google" id="ProtNLM"/>
    </source>
</evidence>
<dbReference type="RefSeq" id="WP_101753809.1">
    <property type="nucleotide sequence ID" value="NZ_CP025430.1"/>
</dbReference>
<dbReference type="OrthoDB" id="7347529at2"/>
<dbReference type="Proteomes" id="UP000234530">
    <property type="component" value="Chromosome"/>
</dbReference>
<accession>A0A2H5F2T5</accession>
<sequence>MGEGGAQIVWRRLDHPGHDACRLWSEGSLWRIEGMAVWLDPEGPAQIAYEVSAGEDWITRSARIMGRAGKRALSLSIHRDGMGNWRVNGEALPEVTGLADIDLGFTPATNTLPIRRLRGARQASADLASAWLDPGDWQVKPLPQHYEDRGEGRWSYRSPGHGFETEMTIDGDGLVTDYPSLWVKEG</sequence>
<protein>
    <recommendedName>
        <fullName evidence="3">Glycolipid-binding domain-containing protein</fullName>
    </recommendedName>
</protein>